<accession>A0A1T4ML95</accession>
<feature type="transmembrane region" description="Helical" evidence="1">
    <location>
        <begin position="140"/>
        <end position="157"/>
    </location>
</feature>
<dbReference type="EMBL" id="FUXK01000007">
    <property type="protein sequence ID" value="SJZ67850.1"/>
    <property type="molecule type" value="Genomic_DNA"/>
</dbReference>
<feature type="transmembrane region" description="Helical" evidence="1">
    <location>
        <begin position="409"/>
        <end position="431"/>
    </location>
</feature>
<gene>
    <name evidence="2" type="ORF">SAMN02745202_00776</name>
</gene>
<feature type="transmembrane region" description="Helical" evidence="1">
    <location>
        <begin position="204"/>
        <end position="226"/>
    </location>
</feature>
<protein>
    <submittedName>
        <fullName evidence="2">Uncharacterized protein</fullName>
    </submittedName>
</protein>
<sequence length="433" mass="50178">MLNVLAIQQHFEEFTCSEHVGFYSLFFQYFHLSGFDPFTYVILSEWRSLYVLSRHPLLAVFIYPLYALNSCLMALTGFNCTIFIWNAVLVVLGVYSFLFLKRILHEIVGCNRGDSWLLVAFFASFGYIMLSLVAPDHFALSLFFLLLTLYVCGKVLVHHHVKISDWHIAILLFLTTGITTTNALKIALAQWFMRGRKFFQPKSFLISIVLPIVLVAGGYALVNEYIQKPEQERRERSITQRMERDASFKKKLVLSHAAAKKRHAKGLAEGENLYWVDLHLSRPRSIVENFFGESLLFHADHLFEDVNVSRPIFVSYRYSWCYSAVYIVLVLLIWSCIIAFKNRFMQLCLSWFGCDVLLHLCLGFALTEVYIMTAHWAFVIPIAFSFLCVRLQQQAQGRLMRQAIPAFRLLIGSCTLLFFSHNLQLFITFMLQK</sequence>
<keyword evidence="1" id="KW-0812">Transmembrane</keyword>
<dbReference type="Proteomes" id="UP000190065">
    <property type="component" value="Unassembled WGS sequence"/>
</dbReference>
<organism evidence="2 3">
    <name type="scientific">Segatella oulorum</name>
    <dbReference type="NCBI Taxonomy" id="28136"/>
    <lineage>
        <taxon>Bacteria</taxon>
        <taxon>Pseudomonadati</taxon>
        <taxon>Bacteroidota</taxon>
        <taxon>Bacteroidia</taxon>
        <taxon>Bacteroidales</taxon>
        <taxon>Prevotellaceae</taxon>
        <taxon>Segatella</taxon>
    </lineage>
</organism>
<feature type="transmembrane region" description="Helical" evidence="1">
    <location>
        <begin position="55"/>
        <end position="76"/>
    </location>
</feature>
<keyword evidence="1" id="KW-1133">Transmembrane helix</keyword>
<dbReference type="InterPro" id="IPR045726">
    <property type="entry name" value="DUF6080"/>
</dbReference>
<proteinExistence type="predicted"/>
<name>A0A1T4ML95_9BACT</name>
<dbReference type="AlphaFoldDB" id="A0A1T4ML95"/>
<evidence type="ECO:0000313" key="3">
    <source>
        <dbReference type="Proteomes" id="UP000190065"/>
    </source>
</evidence>
<feature type="transmembrane region" description="Helical" evidence="1">
    <location>
        <begin position="82"/>
        <end position="104"/>
    </location>
</feature>
<feature type="transmembrane region" description="Helical" evidence="1">
    <location>
        <begin position="169"/>
        <end position="192"/>
    </location>
</feature>
<feature type="transmembrane region" description="Helical" evidence="1">
    <location>
        <begin position="116"/>
        <end position="134"/>
    </location>
</feature>
<evidence type="ECO:0000256" key="1">
    <source>
        <dbReference type="SAM" id="Phobius"/>
    </source>
</evidence>
<dbReference type="eggNOG" id="ENOG50332RX">
    <property type="taxonomic scope" value="Bacteria"/>
</dbReference>
<dbReference type="Pfam" id="PF19558">
    <property type="entry name" value="DUF6080"/>
    <property type="match status" value="1"/>
</dbReference>
<feature type="transmembrane region" description="Helical" evidence="1">
    <location>
        <begin position="369"/>
        <end position="389"/>
    </location>
</feature>
<reference evidence="2 3" key="1">
    <citation type="submission" date="2017-02" db="EMBL/GenBank/DDBJ databases">
        <authorList>
            <person name="Peterson S.W."/>
        </authorList>
    </citation>
    <scope>NUCLEOTIDE SEQUENCE [LARGE SCALE GENOMIC DNA]</scope>
    <source>
        <strain evidence="2 3">ATCC 43324</strain>
    </source>
</reference>
<evidence type="ECO:0000313" key="2">
    <source>
        <dbReference type="EMBL" id="SJZ67850.1"/>
    </source>
</evidence>
<feature type="transmembrane region" description="Helical" evidence="1">
    <location>
        <begin position="320"/>
        <end position="340"/>
    </location>
</feature>
<keyword evidence="1" id="KW-0472">Membrane</keyword>